<evidence type="ECO:0000256" key="3">
    <source>
        <dbReference type="ARBA" id="ARBA00022723"/>
    </source>
</evidence>
<dbReference type="Gene3D" id="3.40.220.10">
    <property type="entry name" value="Leucine Aminopeptidase, subunit E, domain 1"/>
    <property type="match status" value="1"/>
</dbReference>
<sequence length="637" mass="70602">MQGGTSTRHDLWTTPPTPSSLAASSNLKKALVYLYKDHIRSHHHHHGNEDEEEEASGILAGCPSSYEQLGALNHLLVIRPAEPFLPLEIHESIDTVLAYKRTKVMLTPSSSIPAYPLFDGSRVSVSLWKGDITHLSETSAIVNAANSALLGCFRPNHPCIDNAIHSAAGPRLREACYTLMAVHAEDYEEPIGLAKVTSGYNLPAQYVLHTVGPHLPRGASPTESECEELRSCYRSCLDAADALPALPDGRKVIAFCCISTGMFAFPPSEAASIAVNAVREWFEAHPNSTVTHVIFNVFTTQDYALYHANLTSFIPAFSAVPRSPPPPPLNPLTSSNISAVQDILRDCTHLLITAGAGLSAAIGLDYTSEALFAKYFPGMLQIGLTCMYDIIGFKSWPSECHKWGYYFTSLDMNRTFPLPSPSPYTHIRDLIETKFHGDPERFFVRTTNTDGMFLRHGFPDDRLSTPQGRYAILQCLGKCRPDAYTPSEPYVDAALPCINKETQVLMDESKIPRCQYCGGEMFLCVRGGSWFNEQPWIEGERRFRQFIDRFLDEEGGRDNKLAILEFGVGMNTPAVLRYPNEEYVRWGEGNVRLIRVGLRESGHVDWELEGRGWAVGIEGEIRDVAGHLLEPLKSNAG</sequence>
<dbReference type="PANTHER" id="PTHR11106:SF121">
    <property type="entry name" value="ADP-RIBOSE 1''-PHOSPHATE PHOSPHATASE"/>
    <property type="match status" value="1"/>
</dbReference>
<organism evidence="13 14">
    <name type="scientific">Neolentinus lepideus HHB14362 ss-1</name>
    <dbReference type="NCBI Taxonomy" id="1314782"/>
    <lineage>
        <taxon>Eukaryota</taxon>
        <taxon>Fungi</taxon>
        <taxon>Dikarya</taxon>
        <taxon>Basidiomycota</taxon>
        <taxon>Agaricomycotina</taxon>
        <taxon>Agaricomycetes</taxon>
        <taxon>Gloeophyllales</taxon>
        <taxon>Gloeophyllaceae</taxon>
        <taxon>Neolentinus</taxon>
    </lineage>
</organism>
<evidence type="ECO:0000256" key="8">
    <source>
        <dbReference type="ARBA" id="ARBA00023295"/>
    </source>
</evidence>
<keyword evidence="7" id="KW-0496">Mitochondrion</keyword>
<evidence type="ECO:0000256" key="9">
    <source>
        <dbReference type="PROSITE-ProRule" id="PRU00236"/>
    </source>
</evidence>
<dbReference type="Pfam" id="PF01661">
    <property type="entry name" value="Macro"/>
    <property type="match status" value="1"/>
</dbReference>
<dbReference type="InterPro" id="IPR043472">
    <property type="entry name" value="Macro_dom-like"/>
</dbReference>
<proteinExistence type="predicted"/>
<keyword evidence="6" id="KW-0520">NAD</keyword>
<dbReference type="EMBL" id="KV425623">
    <property type="protein sequence ID" value="KZT20274.1"/>
    <property type="molecule type" value="Genomic_DNA"/>
</dbReference>
<feature type="binding site" evidence="9">
    <location>
        <position position="479"/>
    </location>
    <ligand>
        <name>Zn(2+)</name>
        <dbReference type="ChEBI" id="CHEBI:29105"/>
    </ligand>
</feature>
<evidence type="ECO:0000256" key="1">
    <source>
        <dbReference type="ARBA" id="ARBA00001947"/>
    </source>
</evidence>
<evidence type="ECO:0000313" key="14">
    <source>
        <dbReference type="Proteomes" id="UP000076761"/>
    </source>
</evidence>
<comment type="cofactor">
    <cofactor evidence="1">
        <name>Zn(2+)</name>
        <dbReference type="ChEBI" id="CHEBI:29105"/>
    </cofactor>
</comment>
<evidence type="ECO:0000256" key="7">
    <source>
        <dbReference type="ARBA" id="ARBA00023128"/>
    </source>
</evidence>
<dbReference type="Proteomes" id="UP000076761">
    <property type="component" value="Unassembled WGS sequence"/>
</dbReference>
<feature type="binding site" evidence="9">
    <location>
        <position position="517"/>
    </location>
    <ligand>
        <name>Zn(2+)</name>
        <dbReference type="ChEBI" id="CHEBI:29105"/>
    </ligand>
</feature>
<keyword evidence="14" id="KW-1185">Reference proteome</keyword>
<feature type="binding site" evidence="9">
    <location>
        <position position="514"/>
    </location>
    <ligand>
        <name>Zn(2+)</name>
        <dbReference type="ChEBI" id="CHEBI:29105"/>
    </ligand>
</feature>
<evidence type="ECO:0000313" key="13">
    <source>
        <dbReference type="EMBL" id="KZT20274.1"/>
    </source>
</evidence>
<name>A0A165NY93_9AGAM</name>
<keyword evidence="8" id="KW-0326">Glycosidase</keyword>
<dbReference type="SMART" id="SM00506">
    <property type="entry name" value="A1pp"/>
    <property type="match status" value="1"/>
</dbReference>
<accession>A0A165NY93</accession>
<dbReference type="InterPro" id="IPR002589">
    <property type="entry name" value="Macro_dom"/>
</dbReference>
<reference evidence="13 14" key="1">
    <citation type="journal article" date="2016" name="Mol. Biol. Evol.">
        <title>Comparative Genomics of Early-Diverging Mushroom-Forming Fungi Provides Insights into the Origins of Lignocellulose Decay Capabilities.</title>
        <authorList>
            <person name="Nagy L.G."/>
            <person name="Riley R."/>
            <person name="Tritt A."/>
            <person name="Adam C."/>
            <person name="Daum C."/>
            <person name="Floudas D."/>
            <person name="Sun H."/>
            <person name="Yadav J.S."/>
            <person name="Pangilinan J."/>
            <person name="Larsson K.H."/>
            <person name="Matsuura K."/>
            <person name="Barry K."/>
            <person name="Labutti K."/>
            <person name="Kuo R."/>
            <person name="Ohm R.A."/>
            <person name="Bhattacharya S.S."/>
            <person name="Shirouzu T."/>
            <person name="Yoshinaga Y."/>
            <person name="Martin F.M."/>
            <person name="Grigoriev I.V."/>
            <person name="Hibbett D.S."/>
        </authorList>
    </citation>
    <scope>NUCLEOTIDE SEQUENCE [LARGE SCALE GENOMIC DNA]</scope>
    <source>
        <strain evidence="13 14">HHB14362 ss-1</strain>
    </source>
</reference>
<dbReference type="PROSITE" id="PS51154">
    <property type="entry name" value="MACRO"/>
    <property type="match status" value="1"/>
</dbReference>
<evidence type="ECO:0000259" key="11">
    <source>
        <dbReference type="PROSITE" id="PS50305"/>
    </source>
</evidence>
<gene>
    <name evidence="13" type="ORF">NEOLEDRAFT_1140985</name>
</gene>
<evidence type="ECO:0000256" key="10">
    <source>
        <dbReference type="SAM" id="MobiDB-lite"/>
    </source>
</evidence>
<feature type="domain" description="Deacetylase sirtuin-type" evidence="11">
    <location>
        <begin position="330"/>
        <end position="637"/>
    </location>
</feature>
<feature type="binding site" evidence="9">
    <location>
        <position position="475"/>
    </location>
    <ligand>
        <name>Zn(2+)</name>
        <dbReference type="ChEBI" id="CHEBI:29105"/>
    </ligand>
</feature>
<dbReference type="STRING" id="1314782.A0A165NY93"/>
<feature type="region of interest" description="Disordered" evidence="10">
    <location>
        <begin position="1"/>
        <end position="22"/>
    </location>
</feature>
<feature type="domain" description="Macro" evidence="12">
    <location>
        <begin position="112"/>
        <end position="314"/>
    </location>
</feature>
<comment type="subcellular location">
    <subcellularLocation>
        <location evidence="2">Mitochondrion</location>
    </subcellularLocation>
</comment>
<dbReference type="InParanoid" id="A0A165NY93"/>
<dbReference type="OrthoDB" id="6077599at2759"/>
<dbReference type="PANTHER" id="PTHR11106">
    <property type="entry name" value="GANGLIOSIDE INDUCED DIFFERENTIATION ASSOCIATED PROTEIN 2-RELATED"/>
    <property type="match status" value="1"/>
</dbReference>
<dbReference type="AlphaFoldDB" id="A0A165NY93"/>
<dbReference type="GO" id="GO:0016798">
    <property type="term" value="F:hydrolase activity, acting on glycosyl bonds"/>
    <property type="evidence" value="ECO:0007669"/>
    <property type="project" value="UniProtKB-KW"/>
</dbReference>
<dbReference type="CDD" id="cd02908">
    <property type="entry name" value="Macro_OAADPr_deacetylase"/>
    <property type="match status" value="1"/>
</dbReference>
<dbReference type="GO" id="GO:0005739">
    <property type="term" value="C:mitochondrion"/>
    <property type="evidence" value="ECO:0007669"/>
    <property type="project" value="UniProtKB-SubCell"/>
</dbReference>
<evidence type="ECO:0000256" key="5">
    <source>
        <dbReference type="ARBA" id="ARBA00022833"/>
    </source>
</evidence>
<evidence type="ECO:0000256" key="4">
    <source>
        <dbReference type="ARBA" id="ARBA00022801"/>
    </source>
</evidence>
<dbReference type="GO" id="GO:0046872">
    <property type="term" value="F:metal ion binding"/>
    <property type="evidence" value="ECO:0007669"/>
    <property type="project" value="UniProtKB-KW"/>
</dbReference>
<evidence type="ECO:0000256" key="6">
    <source>
        <dbReference type="ARBA" id="ARBA00023027"/>
    </source>
</evidence>
<protein>
    <submittedName>
        <fullName evidence="13">A1pp-domain-containing protein</fullName>
    </submittedName>
</protein>
<keyword evidence="3 9" id="KW-0479">Metal-binding</keyword>
<keyword evidence="5 9" id="KW-0862">Zinc</keyword>
<dbReference type="SUPFAM" id="SSF52467">
    <property type="entry name" value="DHS-like NAD/FAD-binding domain"/>
    <property type="match status" value="1"/>
</dbReference>
<dbReference type="Gene3D" id="3.40.50.1220">
    <property type="entry name" value="TPP-binding domain"/>
    <property type="match status" value="1"/>
</dbReference>
<evidence type="ECO:0000259" key="12">
    <source>
        <dbReference type="PROSITE" id="PS51154"/>
    </source>
</evidence>
<dbReference type="InterPro" id="IPR026590">
    <property type="entry name" value="Ssirtuin_cat_dom"/>
</dbReference>
<dbReference type="InterPro" id="IPR029035">
    <property type="entry name" value="DHS-like_NAD/FAD-binding_dom"/>
</dbReference>
<keyword evidence="4" id="KW-0378">Hydrolase</keyword>
<comment type="caution">
    <text evidence="9">Lacks conserved residue(s) required for the propagation of feature annotation.</text>
</comment>
<dbReference type="SUPFAM" id="SSF52949">
    <property type="entry name" value="Macro domain-like"/>
    <property type="match status" value="1"/>
</dbReference>
<evidence type="ECO:0000256" key="2">
    <source>
        <dbReference type="ARBA" id="ARBA00004173"/>
    </source>
</evidence>
<dbReference type="PROSITE" id="PS50305">
    <property type="entry name" value="SIRTUIN"/>
    <property type="match status" value="1"/>
</dbReference>